<protein>
    <recommendedName>
        <fullName evidence="3">DUF7492 domain-containing protein</fullName>
    </recommendedName>
</protein>
<evidence type="ECO:0000256" key="1">
    <source>
        <dbReference type="SAM" id="MobiDB-lite"/>
    </source>
</evidence>
<dbReference type="Proteomes" id="UP000055045">
    <property type="component" value="Unassembled WGS sequence"/>
</dbReference>
<dbReference type="Pfam" id="PF24320">
    <property type="entry name" value="DUF7492"/>
    <property type="match status" value="1"/>
</dbReference>
<sequence length="426" mass="46306">MLIILLIVLLALYTPTQAHSWVEELTLIAPNGTFVGTPGYARGNYLRTTSGFSDTTMTYLIPPNTRQNVTQILPTDKMCKDTQQDQTQSEGSPRLEASAGAAIALRYQENGHVTLPQNQPGKPANRGTVYVYGTTQPKTGEKFLDVHGAWTQDGTGGDGRGVLLSVQNYDDGRCYQVNSGQISETRQTKYTHTADPRMGTDLWCQQDIKLPSDAPSGTPYTLYWVWDWPTGAGGDPTYPNGKAEIYTTCMDVDLVNKVGKQAIKSDYETDQDLNNAAIPSQFDALGDAISSQLSAQPSSQASSQSSSQPTSQPTTFVTSLAATGVEPKTVTVTDWEISTSTSIGINHIVPTTNSPGSQTHLRADHYSGTYNLDSFLLYLAIPCPRDRGTNGWNNGLDFANPTLNVYSTTQTLQTGWLFLVDIIFSS</sequence>
<keyword evidence="2" id="KW-0732">Signal</keyword>
<evidence type="ECO:0000313" key="5">
    <source>
        <dbReference type="Proteomes" id="UP000055045"/>
    </source>
</evidence>
<accession>A0A101MNM5</accession>
<name>A0A101MNM5_PENFR</name>
<evidence type="ECO:0000259" key="3">
    <source>
        <dbReference type="Pfam" id="PF24320"/>
    </source>
</evidence>
<dbReference type="InterPro" id="IPR055915">
    <property type="entry name" value="DUF7492"/>
</dbReference>
<organism evidence="4 5">
    <name type="scientific">Penicillium freii</name>
    <dbReference type="NCBI Taxonomy" id="48697"/>
    <lineage>
        <taxon>Eukaryota</taxon>
        <taxon>Fungi</taxon>
        <taxon>Dikarya</taxon>
        <taxon>Ascomycota</taxon>
        <taxon>Pezizomycotina</taxon>
        <taxon>Eurotiomycetes</taxon>
        <taxon>Eurotiomycetidae</taxon>
        <taxon>Eurotiales</taxon>
        <taxon>Aspergillaceae</taxon>
        <taxon>Penicillium</taxon>
    </lineage>
</organism>
<feature type="signal peptide" evidence="2">
    <location>
        <begin position="1"/>
        <end position="18"/>
    </location>
</feature>
<proteinExistence type="predicted"/>
<reference evidence="4 5" key="1">
    <citation type="submission" date="2015-10" db="EMBL/GenBank/DDBJ databases">
        <title>Genome sequencing of Penicillium freii.</title>
        <authorList>
            <person name="Nguyen H.D."/>
            <person name="Visagie C.M."/>
            <person name="Seifert K.A."/>
        </authorList>
    </citation>
    <scope>NUCLEOTIDE SEQUENCE [LARGE SCALE GENOMIC DNA]</scope>
    <source>
        <strain evidence="4 5">DAOM 242723</strain>
    </source>
</reference>
<feature type="chain" id="PRO_5007100742" description="DUF7492 domain-containing protein" evidence="2">
    <location>
        <begin position="19"/>
        <end position="426"/>
    </location>
</feature>
<gene>
    <name evidence="4" type="ORF">ACN42_g3222</name>
</gene>
<dbReference type="STRING" id="48697.A0A101MNM5"/>
<evidence type="ECO:0000256" key="2">
    <source>
        <dbReference type="SAM" id="SignalP"/>
    </source>
</evidence>
<comment type="caution">
    <text evidence="4">The sequence shown here is derived from an EMBL/GenBank/DDBJ whole genome shotgun (WGS) entry which is preliminary data.</text>
</comment>
<dbReference type="EMBL" id="LLXE01000062">
    <property type="protein sequence ID" value="KUM63869.1"/>
    <property type="molecule type" value="Genomic_DNA"/>
</dbReference>
<feature type="domain" description="DUF7492" evidence="3">
    <location>
        <begin position="17"/>
        <end position="278"/>
    </location>
</feature>
<evidence type="ECO:0000313" key="4">
    <source>
        <dbReference type="EMBL" id="KUM63869.1"/>
    </source>
</evidence>
<feature type="region of interest" description="Disordered" evidence="1">
    <location>
        <begin position="290"/>
        <end position="314"/>
    </location>
</feature>
<keyword evidence="5" id="KW-1185">Reference proteome</keyword>
<dbReference type="AlphaFoldDB" id="A0A101MNM5"/>